<dbReference type="InterPro" id="IPR052036">
    <property type="entry name" value="Hydrolase/PRTase-associated"/>
</dbReference>
<dbReference type="Gene3D" id="3.40.1660.10">
    <property type="entry name" value="EreA-like (biosynthetic domain)"/>
    <property type="match status" value="1"/>
</dbReference>
<dbReference type="PANTHER" id="PTHR31299">
    <property type="entry name" value="ESTERASE, PUTATIVE (AFU_ORTHOLOGUE AFUA_1G05850)-RELATED"/>
    <property type="match status" value="1"/>
</dbReference>
<organism evidence="1 2">
    <name type="scientific">Fonsecaea multimorphosa CBS 102226</name>
    <dbReference type="NCBI Taxonomy" id="1442371"/>
    <lineage>
        <taxon>Eukaryota</taxon>
        <taxon>Fungi</taxon>
        <taxon>Dikarya</taxon>
        <taxon>Ascomycota</taxon>
        <taxon>Pezizomycotina</taxon>
        <taxon>Eurotiomycetes</taxon>
        <taxon>Chaetothyriomycetidae</taxon>
        <taxon>Chaetothyriales</taxon>
        <taxon>Herpotrichiellaceae</taxon>
        <taxon>Fonsecaea</taxon>
    </lineage>
</organism>
<dbReference type="InterPro" id="IPR007815">
    <property type="entry name" value="Emycin_Estase"/>
</dbReference>
<protein>
    <recommendedName>
        <fullName evidence="3">Erythromycin esterase</fullName>
    </recommendedName>
</protein>
<dbReference type="GeneID" id="27707249"/>
<dbReference type="PIRSF" id="PIRSF036794">
    <property type="entry name" value="UCP_erythr_ester"/>
    <property type="match status" value="1"/>
</dbReference>
<proteinExistence type="predicted"/>
<dbReference type="Gene3D" id="3.30.1870.10">
    <property type="entry name" value="EreA-like, domain 2"/>
    <property type="match status" value="1"/>
</dbReference>
<dbReference type="VEuPathDB" id="FungiDB:Z520_01503"/>
<evidence type="ECO:0000313" key="1">
    <source>
        <dbReference type="EMBL" id="KIY03037.1"/>
    </source>
</evidence>
<dbReference type="AlphaFoldDB" id="A0A0D2J0Y6"/>
<gene>
    <name evidence="1" type="ORF">Z520_01503</name>
</gene>
<dbReference type="PANTHER" id="PTHR31299:SF0">
    <property type="entry name" value="ESTERASE, PUTATIVE (AFU_ORTHOLOGUE AFUA_1G05850)-RELATED"/>
    <property type="match status" value="1"/>
</dbReference>
<dbReference type="Proteomes" id="UP000053411">
    <property type="component" value="Unassembled WGS sequence"/>
</dbReference>
<dbReference type="CDD" id="cd14728">
    <property type="entry name" value="Ere-like"/>
    <property type="match status" value="1"/>
</dbReference>
<accession>A0A0D2J0Y6</accession>
<dbReference type="STRING" id="1442371.A0A0D2J0Y6"/>
<name>A0A0D2J0Y6_9EURO</name>
<dbReference type="OrthoDB" id="413649at2759"/>
<dbReference type="RefSeq" id="XP_016637159.1">
    <property type="nucleotide sequence ID" value="XM_016772020.1"/>
</dbReference>
<dbReference type="EMBL" id="KN848063">
    <property type="protein sequence ID" value="KIY03037.1"/>
    <property type="molecule type" value="Genomic_DNA"/>
</dbReference>
<dbReference type="GO" id="GO:0046677">
    <property type="term" value="P:response to antibiotic"/>
    <property type="evidence" value="ECO:0007669"/>
    <property type="project" value="InterPro"/>
</dbReference>
<dbReference type="SUPFAM" id="SSF159501">
    <property type="entry name" value="EreA/ChaN-like"/>
    <property type="match status" value="1"/>
</dbReference>
<dbReference type="Pfam" id="PF05139">
    <property type="entry name" value="Erythro_esteras"/>
    <property type="match status" value="1"/>
</dbReference>
<dbReference type="InterPro" id="IPR014622">
    <property type="entry name" value="UCP036794_erythomycin"/>
</dbReference>
<keyword evidence="2" id="KW-1185">Reference proteome</keyword>
<sequence>MSSASVSALAQVMRRAAKALPPINSASFGESFDWLGQYKVVLLGDASHGTSEFYAARAEITKRLIKEHGFKLVALEADWPDAEAIDHYVRRWPGQHPDPVKAARDKESPFQRFPTWMWRNREMQDLIHWMRDYNEGLPPEEKAGVYGLDLYSMGSSMSSVIGYLQNIDPEMAKAARERYAGLQRWVNREHQYGRKMLQTKYMEHLKSCEEDVIKMLLDLLRKRLEYSAKINDGERFHSAEQNAALVVDAEEYYRKMYYSDVVSWNLRDLHMFGTLKRLLDFRKSKAVVWAHNSHLGDARFTDMGTQREELNLGQLCREHLSDVVLVGCGTHDGTVAAAHEWGGDMQIMKVNPSQEDSWEYVAHSTGIPRFLLDMRKKHCDEDTRRALSASRLERFIGVIYRPKTELWSHYSGSRLSKQFDAYVFFDRTQAVGALENTQPHTSLLEAETYPFGL</sequence>
<evidence type="ECO:0000313" key="2">
    <source>
        <dbReference type="Proteomes" id="UP000053411"/>
    </source>
</evidence>
<reference evidence="1 2" key="1">
    <citation type="submission" date="2015-01" db="EMBL/GenBank/DDBJ databases">
        <title>The Genome Sequence of Fonsecaea multimorphosa CBS 102226.</title>
        <authorList>
            <consortium name="The Broad Institute Genomics Platform"/>
            <person name="Cuomo C."/>
            <person name="de Hoog S."/>
            <person name="Gorbushina A."/>
            <person name="Stielow B."/>
            <person name="Teixiera M."/>
            <person name="Abouelleil A."/>
            <person name="Chapman S.B."/>
            <person name="Priest M."/>
            <person name="Young S.K."/>
            <person name="Wortman J."/>
            <person name="Nusbaum C."/>
            <person name="Birren B."/>
        </authorList>
    </citation>
    <scope>NUCLEOTIDE SEQUENCE [LARGE SCALE GENOMIC DNA]</scope>
    <source>
        <strain evidence="1 2">CBS 102226</strain>
    </source>
</reference>
<evidence type="ECO:0008006" key="3">
    <source>
        <dbReference type="Google" id="ProtNLM"/>
    </source>
</evidence>
<dbReference type="Gene3D" id="1.20.1440.30">
    <property type="entry name" value="Biosynthetic Protein domain"/>
    <property type="match status" value="1"/>
</dbReference>